<name>A0ABQ9NIF7_9PEZI</name>
<protein>
    <recommendedName>
        <fullName evidence="2">HAT C-terminal dimerisation domain-containing protein</fullName>
    </recommendedName>
</protein>
<comment type="caution">
    <text evidence="3">The sequence shown here is derived from an EMBL/GenBank/DDBJ whole genome shotgun (WGS) entry which is preliminary data.</text>
</comment>
<keyword evidence="1" id="KW-0175">Coiled coil</keyword>
<feature type="domain" description="HAT C-terminal dimerisation" evidence="2">
    <location>
        <begin position="1"/>
        <end position="38"/>
    </location>
</feature>
<proteinExistence type="predicted"/>
<dbReference type="Pfam" id="PF05699">
    <property type="entry name" value="Dimer_Tnp_hAT"/>
    <property type="match status" value="1"/>
</dbReference>
<feature type="coiled-coil region" evidence="1">
    <location>
        <begin position="38"/>
        <end position="65"/>
    </location>
</feature>
<evidence type="ECO:0000313" key="4">
    <source>
        <dbReference type="Proteomes" id="UP001172684"/>
    </source>
</evidence>
<dbReference type="EMBL" id="JAPDRL010000135">
    <property type="protein sequence ID" value="KAJ9656149.1"/>
    <property type="molecule type" value="Genomic_DNA"/>
</dbReference>
<dbReference type="SUPFAM" id="SSF53098">
    <property type="entry name" value="Ribonuclease H-like"/>
    <property type="match status" value="1"/>
</dbReference>
<accession>A0ABQ9NIF7</accession>
<keyword evidence="4" id="KW-1185">Reference proteome</keyword>
<dbReference type="InterPro" id="IPR012337">
    <property type="entry name" value="RNaseH-like_sf"/>
</dbReference>
<reference evidence="3" key="1">
    <citation type="submission" date="2022-10" db="EMBL/GenBank/DDBJ databases">
        <title>Culturing micro-colonial fungi from biological soil crusts in the Mojave desert and describing Neophaeococcomyces mojavensis, and introducing the new genera and species Taxawa tesnikishii.</title>
        <authorList>
            <person name="Kurbessoian T."/>
            <person name="Stajich J.E."/>
        </authorList>
    </citation>
    <scope>NUCLEOTIDE SEQUENCE</scope>
    <source>
        <strain evidence="3">TK_1</strain>
    </source>
</reference>
<evidence type="ECO:0000259" key="2">
    <source>
        <dbReference type="Pfam" id="PF05699"/>
    </source>
</evidence>
<organism evidence="3 4">
    <name type="scientific">Coniosporium apollinis</name>
    <dbReference type="NCBI Taxonomy" id="61459"/>
    <lineage>
        <taxon>Eukaryota</taxon>
        <taxon>Fungi</taxon>
        <taxon>Dikarya</taxon>
        <taxon>Ascomycota</taxon>
        <taxon>Pezizomycotina</taxon>
        <taxon>Dothideomycetes</taxon>
        <taxon>Dothideomycetes incertae sedis</taxon>
        <taxon>Coniosporium</taxon>
    </lineage>
</organism>
<gene>
    <name evidence="3" type="ORF">H2201_008629</name>
</gene>
<sequence length="88" mass="9931">MSAECERVFSSAKHLLSDARNRLNPDIIEANECLKAWFTDEMKEEAQLAKDIQEAEEQAAEMQVEDVASDVEGDRIVVEDGEVVFEDL</sequence>
<evidence type="ECO:0000256" key="1">
    <source>
        <dbReference type="SAM" id="Coils"/>
    </source>
</evidence>
<evidence type="ECO:0000313" key="3">
    <source>
        <dbReference type="EMBL" id="KAJ9656149.1"/>
    </source>
</evidence>
<dbReference type="InterPro" id="IPR008906">
    <property type="entry name" value="HATC_C_dom"/>
</dbReference>
<dbReference type="Proteomes" id="UP001172684">
    <property type="component" value="Unassembled WGS sequence"/>
</dbReference>